<evidence type="ECO:0000313" key="2">
    <source>
        <dbReference type="Proteomes" id="UP000261210"/>
    </source>
</evidence>
<sequence>MNTGYFALFFPFAGRNALVLTSYKKEERSPNFGHETGLKLQKPGRKTSAYIFIFLSGSFLAHWRLSIAP</sequence>
<reference evidence="1 2" key="1">
    <citation type="submission" date="2018-08" db="EMBL/GenBank/DDBJ databases">
        <title>A genome reference for cultivated species of the human gut microbiota.</title>
        <authorList>
            <person name="Zou Y."/>
            <person name="Xue W."/>
            <person name="Luo G."/>
        </authorList>
    </citation>
    <scope>NUCLEOTIDE SEQUENCE [LARGE SCALE GENOMIC DNA]</scope>
    <source>
        <strain evidence="1 2">TF10-34</strain>
    </source>
</reference>
<gene>
    <name evidence="1" type="ORF">DXD03_06780</name>
</gene>
<protein>
    <submittedName>
        <fullName evidence="1">Uncharacterized protein</fullName>
    </submittedName>
</protein>
<dbReference type="Proteomes" id="UP000261210">
    <property type="component" value="Unassembled WGS sequence"/>
</dbReference>
<proteinExistence type="predicted"/>
<accession>A0A3E4NL50</accession>
<organism evidence="1 2">
    <name type="scientific">Bacteroides xylanisolvens</name>
    <dbReference type="NCBI Taxonomy" id="371601"/>
    <lineage>
        <taxon>Bacteria</taxon>
        <taxon>Pseudomonadati</taxon>
        <taxon>Bacteroidota</taxon>
        <taxon>Bacteroidia</taxon>
        <taxon>Bacteroidales</taxon>
        <taxon>Bacteroidaceae</taxon>
        <taxon>Bacteroides</taxon>
    </lineage>
</organism>
<dbReference type="AlphaFoldDB" id="A0A3E4NL50"/>
<comment type="caution">
    <text evidence="1">The sequence shown here is derived from an EMBL/GenBank/DDBJ whole genome shotgun (WGS) entry which is preliminary data.</text>
</comment>
<name>A0A3E4NL50_9BACE</name>
<evidence type="ECO:0000313" key="1">
    <source>
        <dbReference type="EMBL" id="RGK65353.1"/>
    </source>
</evidence>
<dbReference type="EMBL" id="QSQU01000007">
    <property type="protein sequence ID" value="RGK65353.1"/>
    <property type="molecule type" value="Genomic_DNA"/>
</dbReference>